<reference evidence="3 4" key="1">
    <citation type="journal article" date="2019" name="Int. J. Syst. Evol. Microbiol.">
        <title>The Global Catalogue of Microorganisms (GCM) 10K type strain sequencing project: providing services to taxonomists for standard genome sequencing and annotation.</title>
        <authorList>
            <consortium name="The Broad Institute Genomics Platform"/>
            <consortium name="The Broad Institute Genome Sequencing Center for Infectious Disease"/>
            <person name="Wu L."/>
            <person name="Ma J."/>
        </authorList>
    </citation>
    <scope>NUCLEOTIDE SEQUENCE [LARGE SCALE GENOMIC DNA]</scope>
    <source>
        <strain evidence="3 4">GX21</strain>
    </source>
</reference>
<dbReference type="Pfam" id="PF01370">
    <property type="entry name" value="Epimerase"/>
    <property type="match status" value="1"/>
</dbReference>
<comment type="similarity">
    <text evidence="1">Belongs to the NAD(P)-dependent epimerase/dehydratase family.</text>
</comment>
<dbReference type="GeneID" id="96954967"/>
<dbReference type="Proteomes" id="UP001596434">
    <property type="component" value="Unassembled WGS sequence"/>
</dbReference>
<dbReference type="Gene3D" id="3.40.50.720">
    <property type="entry name" value="NAD(P)-binding Rossmann-like Domain"/>
    <property type="match status" value="1"/>
</dbReference>
<comment type="caution">
    <text evidence="3">The sequence shown here is derived from an EMBL/GenBank/DDBJ whole genome shotgun (WGS) entry which is preliminary data.</text>
</comment>
<evidence type="ECO:0000313" key="4">
    <source>
        <dbReference type="Proteomes" id="UP001596434"/>
    </source>
</evidence>
<dbReference type="SUPFAM" id="SSF51735">
    <property type="entry name" value="NAD(P)-binding Rossmann-fold domains"/>
    <property type="match status" value="1"/>
</dbReference>
<feature type="domain" description="NAD-dependent epimerase/dehydratase" evidence="2">
    <location>
        <begin position="8"/>
        <end position="235"/>
    </location>
</feature>
<evidence type="ECO:0000313" key="3">
    <source>
        <dbReference type="EMBL" id="MFC7256575.1"/>
    </source>
</evidence>
<accession>A0ABD6A1M2</accession>
<proteinExistence type="inferred from homology"/>
<sequence>MNLSDRRVVITGGAGLIGSHLAARLAPDNEVIVADDLSKGEADRVPEAAELVVADVTDPDDVAGVVTADVDVLFHLAAYTDTNYADPRKLFEENTEMTYTLLERAAAVGVENFVFTSSSTVYGEAPRPTPEDYAPLEPISVYGASKLADEGLVSTYAHSHGVQSWTFRFANIVGPHQRGNVVPDFVEKLRDDPETLTILGDGRQEKSYLHVEDCVDAIVHVVERADARLNTYNLGSRTTTSVNRIADIVSEEMGLDPAYEYTGGDRGWTGDVPKMRLSVEKLAALGWEPPSSSDEAVRRAARQLIEELT</sequence>
<dbReference type="RefSeq" id="WP_379705582.1">
    <property type="nucleotide sequence ID" value="NZ_JBHTAT010000001.1"/>
</dbReference>
<keyword evidence="4" id="KW-1185">Reference proteome</keyword>
<name>A0ABD6A1M2_9EURY</name>
<evidence type="ECO:0000256" key="1">
    <source>
        <dbReference type="ARBA" id="ARBA00007637"/>
    </source>
</evidence>
<dbReference type="PANTHER" id="PTHR43000">
    <property type="entry name" value="DTDP-D-GLUCOSE 4,6-DEHYDRATASE-RELATED"/>
    <property type="match status" value="1"/>
</dbReference>
<dbReference type="CDD" id="cd05234">
    <property type="entry name" value="UDP_G4E_2_SDR_e"/>
    <property type="match status" value="1"/>
</dbReference>
<organism evidence="3 4">
    <name type="scientific">Haloplanus litoreus</name>
    <dbReference type="NCBI Taxonomy" id="767515"/>
    <lineage>
        <taxon>Archaea</taxon>
        <taxon>Methanobacteriati</taxon>
        <taxon>Methanobacteriota</taxon>
        <taxon>Stenosarchaea group</taxon>
        <taxon>Halobacteria</taxon>
        <taxon>Halobacteriales</taxon>
        <taxon>Haloferacaceae</taxon>
        <taxon>Haloplanus</taxon>
    </lineage>
</organism>
<gene>
    <name evidence="3" type="ORF">ACFQKE_14915</name>
</gene>
<dbReference type="Gene3D" id="3.90.25.10">
    <property type="entry name" value="UDP-galactose 4-epimerase, domain 1"/>
    <property type="match status" value="1"/>
</dbReference>
<dbReference type="EMBL" id="JBHTAT010000001">
    <property type="protein sequence ID" value="MFC7256575.1"/>
    <property type="molecule type" value="Genomic_DNA"/>
</dbReference>
<evidence type="ECO:0000259" key="2">
    <source>
        <dbReference type="Pfam" id="PF01370"/>
    </source>
</evidence>
<dbReference type="AlphaFoldDB" id="A0ABD6A1M2"/>
<dbReference type="InterPro" id="IPR001509">
    <property type="entry name" value="Epimerase_deHydtase"/>
</dbReference>
<dbReference type="InterPro" id="IPR036291">
    <property type="entry name" value="NAD(P)-bd_dom_sf"/>
</dbReference>
<protein>
    <submittedName>
        <fullName evidence="3">NAD-dependent epimerase/dehydratase family protein</fullName>
    </submittedName>
</protein>